<dbReference type="EMBL" id="JALNTZ010000004">
    <property type="protein sequence ID" value="KAJ3656382.1"/>
    <property type="molecule type" value="Genomic_DNA"/>
</dbReference>
<evidence type="ECO:0000313" key="3">
    <source>
        <dbReference type="Proteomes" id="UP001168821"/>
    </source>
</evidence>
<evidence type="ECO:0000313" key="2">
    <source>
        <dbReference type="EMBL" id="KAJ3656382.1"/>
    </source>
</evidence>
<dbReference type="InterPro" id="IPR009003">
    <property type="entry name" value="Peptidase_S1_PA"/>
</dbReference>
<dbReference type="AlphaFoldDB" id="A0AA38IM62"/>
<dbReference type="InterPro" id="IPR043504">
    <property type="entry name" value="Peptidase_S1_PA_chymotrypsin"/>
</dbReference>
<dbReference type="GO" id="GO:0006508">
    <property type="term" value="P:proteolysis"/>
    <property type="evidence" value="ECO:0007669"/>
    <property type="project" value="InterPro"/>
</dbReference>
<sequence>MPGWIRNRALRSRIQITNLQVLSANDIGLIKFRGSITFTPYINRLYLPYEAMDETTTGVAYGWGQTSDGVL</sequence>
<dbReference type="Pfam" id="PF00089">
    <property type="entry name" value="Trypsin"/>
    <property type="match status" value="1"/>
</dbReference>
<dbReference type="Gene3D" id="2.40.10.10">
    <property type="entry name" value="Trypsin-like serine proteases"/>
    <property type="match status" value="1"/>
</dbReference>
<organism evidence="2 3">
    <name type="scientific">Zophobas morio</name>
    <dbReference type="NCBI Taxonomy" id="2755281"/>
    <lineage>
        <taxon>Eukaryota</taxon>
        <taxon>Metazoa</taxon>
        <taxon>Ecdysozoa</taxon>
        <taxon>Arthropoda</taxon>
        <taxon>Hexapoda</taxon>
        <taxon>Insecta</taxon>
        <taxon>Pterygota</taxon>
        <taxon>Neoptera</taxon>
        <taxon>Endopterygota</taxon>
        <taxon>Coleoptera</taxon>
        <taxon>Polyphaga</taxon>
        <taxon>Cucujiformia</taxon>
        <taxon>Tenebrionidae</taxon>
        <taxon>Zophobas</taxon>
    </lineage>
</organism>
<reference evidence="2" key="1">
    <citation type="journal article" date="2023" name="G3 (Bethesda)">
        <title>Whole genome assemblies of Zophobas morio and Tenebrio molitor.</title>
        <authorList>
            <person name="Kaur S."/>
            <person name="Stinson S.A."/>
            <person name="diCenzo G.C."/>
        </authorList>
    </citation>
    <scope>NUCLEOTIDE SEQUENCE</scope>
    <source>
        <strain evidence="2">QUZm001</strain>
    </source>
</reference>
<feature type="domain" description="Peptidase S1" evidence="1">
    <location>
        <begin position="24"/>
        <end position="68"/>
    </location>
</feature>
<dbReference type="SUPFAM" id="SSF50494">
    <property type="entry name" value="Trypsin-like serine proteases"/>
    <property type="match status" value="1"/>
</dbReference>
<evidence type="ECO:0000259" key="1">
    <source>
        <dbReference type="Pfam" id="PF00089"/>
    </source>
</evidence>
<dbReference type="InterPro" id="IPR001254">
    <property type="entry name" value="Trypsin_dom"/>
</dbReference>
<protein>
    <recommendedName>
        <fullName evidence="1">Peptidase S1 domain-containing protein</fullName>
    </recommendedName>
</protein>
<comment type="caution">
    <text evidence="2">The sequence shown here is derived from an EMBL/GenBank/DDBJ whole genome shotgun (WGS) entry which is preliminary data.</text>
</comment>
<dbReference type="Proteomes" id="UP001168821">
    <property type="component" value="Unassembled WGS sequence"/>
</dbReference>
<dbReference type="GO" id="GO:0004252">
    <property type="term" value="F:serine-type endopeptidase activity"/>
    <property type="evidence" value="ECO:0007669"/>
    <property type="project" value="InterPro"/>
</dbReference>
<gene>
    <name evidence="2" type="ORF">Zmor_015464</name>
</gene>
<name>A0AA38IM62_9CUCU</name>
<keyword evidence="3" id="KW-1185">Reference proteome</keyword>
<accession>A0AA38IM62</accession>
<proteinExistence type="predicted"/>